<feature type="domain" description="SLH" evidence="3">
    <location>
        <begin position="10"/>
        <end position="70"/>
    </location>
</feature>
<dbReference type="Gene3D" id="2.60.40.4270">
    <property type="entry name" value="Listeria-Bacteroides repeat domain"/>
    <property type="match status" value="3"/>
</dbReference>
<dbReference type="NCBIfam" id="TIGR02543">
    <property type="entry name" value="List_Bact_rpt"/>
    <property type="match status" value="2"/>
</dbReference>
<dbReference type="Pfam" id="PF00395">
    <property type="entry name" value="SLH"/>
    <property type="match status" value="3"/>
</dbReference>
<name>A0A7Z2VLS1_9BACL</name>
<dbReference type="PROSITE" id="PS51272">
    <property type="entry name" value="SLH"/>
    <property type="match status" value="3"/>
</dbReference>
<keyword evidence="5" id="KW-1185">Reference proteome</keyword>
<evidence type="ECO:0000313" key="4">
    <source>
        <dbReference type="EMBL" id="QJD85646.1"/>
    </source>
</evidence>
<dbReference type="InterPro" id="IPR042229">
    <property type="entry name" value="Listeria/Bacterioides_rpt_sf"/>
</dbReference>
<feature type="region of interest" description="Disordered" evidence="2">
    <location>
        <begin position="195"/>
        <end position="235"/>
    </location>
</feature>
<dbReference type="InterPro" id="IPR001119">
    <property type="entry name" value="SLH_dom"/>
</dbReference>
<dbReference type="Gene3D" id="2.60.40.2700">
    <property type="match status" value="4"/>
</dbReference>
<dbReference type="RefSeq" id="WP_169281906.1">
    <property type="nucleotide sequence ID" value="NZ_CP051680.1"/>
</dbReference>
<dbReference type="EMBL" id="CP051680">
    <property type="protein sequence ID" value="QJD85646.1"/>
    <property type="molecule type" value="Genomic_DNA"/>
</dbReference>
<accession>A0A7Z2VLS1</accession>
<evidence type="ECO:0000259" key="3">
    <source>
        <dbReference type="PROSITE" id="PS51272"/>
    </source>
</evidence>
<gene>
    <name evidence="4" type="ORF">HH215_22320</name>
</gene>
<evidence type="ECO:0000313" key="5">
    <source>
        <dbReference type="Proteomes" id="UP000502248"/>
    </source>
</evidence>
<protein>
    <recommendedName>
        <fullName evidence="3">SLH domain-containing protein</fullName>
    </recommendedName>
</protein>
<comment type="subcellular location">
    <subcellularLocation>
        <location evidence="1">Cell envelope</location>
    </subcellularLocation>
</comment>
<dbReference type="KEGG" id="cheb:HH215_22320"/>
<organism evidence="4 5">
    <name type="scientific">Cohnella herbarum</name>
    <dbReference type="NCBI Taxonomy" id="2728023"/>
    <lineage>
        <taxon>Bacteria</taxon>
        <taxon>Bacillati</taxon>
        <taxon>Bacillota</taxon>
        <taxon>Bacilli</taxon>
        <taxon>Bacillales</taxon>
        <taxon>Paenibacillaceae</taxon>
        <taxon>Cohnella</taxon>
    </lineage>
</organism>
<proteinExistence type="predicted"/>
<feature type="domain" description="SLH" evidence="3">
    <location>
        <begin position="71"/>
        <end position="134"/>
    </location>
</feature>
<dbReference type="InterPro" id="IPR013378">
    <property type="entry name" value="InlB-like_B-rpt"/>
</dbReference>
<feature type="compositionally biased region" description="Low complexity" evidence="2">
    <location>
        <begin position="199"/>
        <end position="235"/>
    </location>
</feature>
<sequence>MNNPDEQQKPQRSFKDIKTTDWFYDAVAYVQQNGIFSGTDNDSFSPGGTMTRAMYVTVLGRMAGVDVSKYTTSAFADVQSDAYYAPYVQWAVEKGITKGKGNHKFSPDAAITREQMATLTLGFFESYKIPYQTNVSLTSKPKDLSDISPWAVDAIVKLWQAGLLTGDAKGNFNPRSQATRAEAAMFSMRSNQVVKAGANPNPTNPTTEPSKPTTGGGSSSTNPPSSPNPGNSLNTYTITFETNGGSTIPSLSLQQGKRLNNLPVPLKVGAIFQGWYKDSGLTQVLLNDDVVSGNMTLYAKYIDSVEEAVQSIPSITVLDQAPSFKIKVTDTTGSLTAEQVKAGIKFESPANPQFAGIEVTGSNGQFTVAAKGGAFEEGNTYRLTLTDTKLFFEGQDQTTTIYVFSIAKQEVVQLPLNAGMIYIPFSSISNMTRDGSLVASTSISVIAASVGNNGTDLGSANVTNGTFTYTASPSTGSPSIQVGDTVALYEGTRPDERTADTSDANNGDVAYVQITAIDGDTYTYTNADAKNVLVKPDVLPVSIHADTDGNATTITVNHIAMNFQDSKYAPLGLNELTVVNVGDFIAFYDGEFGSESTFKGYGLITSITSEDGMDVIEYSVATQEQITGALDFYQKQQIDGDQLLSEADVASLEGQIKQQAVESGFVQEAADYLSAVALQTDAFKQRYEVHALGAPAVKVSVENLTVVPSISDKLKHFPGYTGASVTLQVKADIVIDTDDGNDDAIVIHLTSTFVEELRFELGINGDTQIQWYWFIPIIKDYIITANLDAYTYTGITVTAEIGTMAKEKLKDSLVDWADAEDVENIATQIQALLDGVGDSGAITADTLRSKYQEILENETEWVPLLSKELVKKSARVCIGIIEIEFTVNLVISMNPNLTVGIDFNYKSAKRYSVTVRVLSGSGSSDTVSLSGDGEYQFKFYVLGTLGLRAGIQVELKAGILSVDLNSIGFEVEAGPYLKLWGYFYYELTNSSAGKKSKSLGALFMEMGIYLESAFVAQVGDGWLSAEVPIYENEWPLYSVGAQDNVYDFVYPQDDKLGVNLLGKVTSVQLPDKFFTMNVMDMKTGETSEKLFDQSKFTVEVDSPDFVYDPSTKKLKLKNSNTLGTTSNLTITWKSAPLAFTSAQIKRTIPLSFSAATFDWGLQLYFNNGDMPLSIVAQYNAKITVPADPVRTGYKFAGWYDDPQGGSIYTIPDRMPAVFKTLHARWTPNTDTPYKIEHYLIDSNDYSATLADTEKLTGITGTEIIHTSNKYVNQGYLPQTAPRGVYINGSGLTVVKLYYQRATRTITFKSGYGDQSVVRSLTLPIGKNMTWTPVVTRPGYTFTGWSPSVPSTVPNQDTTYTATWTAKSDTPYKIVHLLQDISTGAIGPSTLANSYTVVYEENKKGTTDAATITASTEKSYEGFTYDSNAPGTLLSSTIAGDGTTVLRLYYKRNSYPVTYDLNGGKVLDDSGPVVYTIPYGGRVMQPYVTNGTATFGGWTPSKPATMTMPAHALNFKAEWETGTYVVTHIRQDLTGGYTITESETLEGPTNNEVTATPKSYAGFTFDSSVLGTVATGIIKGPNDSPPQLKLYYKRAKFKEIYDANGGEFGTTTDGVVLVSYGASLSSATEPQVTKAGYIFKGWTPSKASTMPAHDVTYTAQWELGSTVSSVSINSSEPEVGNTLTANVVMSDSGSAGSRVTYQWQVETAAGSGTYQNATGTGNTTASYTVAAVDAGKKLRVVVTGVGEVSGTATSAATSAVPVPVTGVTVDNVNPTIGDILVASVAMGDGNPAGSRVTYQWKVETAVGSGSYLSATGTGNTTASYTVAAADVGKKLQVVVAGVSPVIGTQTATTSAVVVKVSSVSIDNVTPSVGDTLTANAVMSDSGAAGSRVTYQWQVETAAGSGTYQNATGTGSTTASYTVAAVDAGKKLQVVVTGVSPVTGTQSASTGAGTVSITSVTIDNPDPSVGTTINANVTLNDGNPAGSRVAYQWQVEAESETYQNATGAGNTTAAYTIPSADAGKKLRVVVTGVSPAVGTLTSTATNAVLTSPAISFIADATAAGIANVVKVSDTEVTLSSAATLTGNLTIPAGVTLTVNGTFTVNAGKTLTVDGTLKASSTAFTNNGTVAIGSSGTVAINGQVSSKGTWTNNGTVNVPQGGVFKAELFSTLSGSGITNVSGRFETDNATVSITGSIIVSSAAVFNKNLLELFGTTGSISLTNGSSVTVTYSNGAVVYTLNGMGTVRTPQFKVNANEQYVVATGATLDVYTGMSFTVNANGAVINNGTVTNHGIITNNGTFDSTGGTFINNGTVNGTITGV</sequence>
<reference evidence="4 5" key="1">
    <citation type="submission" date="2020-04" db="EMBL/GenBank/DDBJ databases">
        <title>Genome sequencing of novel species.</title>
        <authorList>
            <person name="Heo J."/>
            <person name="Kim S.-J."/>
            <person name="Kim J.-S."/>
            <person name="Hong S.-B."/>
            <person name="Kwon S.-W."/>
        </authorList>
    </citation>
    <scope>NUCLEOTIDE SEQUENCE [LARGE SCALE GENOMIC DNA]</scope>
    <source>
        <strain evidence="4 5">MFER-1</strain>
    </source>
</reference>
<feature type="domain" description="SLH" evidence="3">
    <location>
        <begin position="138"/>
        <end position="201"/>
    </location>
</feature>
<evidence type="ECO:0000256" key="2">
    <source>
        <dbReference type="SAM" id="MobiDB-lite"/>
    </source>
</evidence>
<dbReference type="Proteomes" id="UP000502248">
    <property type="component" value="Chromosome"/>
</dbReference>
<dbReference type="GO" id="GO:0030313">
    <property type="term" value="C:cell envelope"/>
    <property type="evidence" value="ECO:0007669"/>
    <property type="project" value="UniProtKB-SubCell"/>
</dbReference>
<evidence type="ECO:0000256" key="1">
    <source>
        <dbReference type="ARBA" id="ARBA00004196"/>
    </source>
</evidence>
<dbReference type="Pfam" id="PF09479">
    <property type="entry name" value="Flg_new"/>
    <property type="match status" value="3"/>
</dbReference>